<dbReference type="STRING" id="745531.A0A0C3RP83"/>
<organism evidence="3 4">
    <name type="scientific">Phlebiopsis gigantea (strain 11061_1 CR5-6)</name>
    <name type="common">White-rot fungus</name>
    <name type="synonym">Peniophora gigantea</name>
    <dbReference type="NCBI Taxonomy" id="745531"/>
    <lineage>
        <taxon>Eukaryota</taxon>
        <taxon>Fungi</taxon>
        <taxon>Dikarya</taxon>
        <taxon>Basidiomycota</taxon>
        <taxon>Agaricomycotina</taxon>
        <taxon>Agaricomycetes</taxon>
        <taxon>Polyporales</taxon>
        <taxon>Phanerochaetaceae</taxon>
        <taxon>Phlebiopsis</taxon>
    </lineage>
</organism>
<dbReference type="OrthoDB" id="3231004at2759"/>
<dbReference type="EMBL" id="KN840859">
    <property type="protein sequence ID" value="KIP01216.1"/>
    <property type="molecule type" value="Genomic_DNA"/>
</dbReference>
<protein>
    <submittedName>
        <fullName evidence="3">Uncharacterized protein</fullName>
    </submittedName>
</protein>
<feature type="coiled-coil region" evidence="1">
    <location>
        <begin position="357"/>
        <end position="384"/>
    </location>
</feature>
<accession>A0A0C3RP83</accession>
<proteinExistence type="predicted"/>
<evidence type="ECO:0000313" key="4">
    <source>
        <dbReference type="Proteomes" id="UP000053257"/>
    </source>
</evidence>
<feature type="non-terminal residue" evidence="3">
    <location>
        <position position="1"/>
    </location>
</feature>
<feature type="region of interest" description="Disordered" evidence="2">
    <location>
        <begin position="238"/>
        <end position="268"/>
    </location>
</feature>
<dbReference type="HOGENOM" id="CLU_014625_3_0_1"/>
<gene>
    <name evidence="3" type="ORF">PHLGIDRAFT_123553</name>
</gene>
<keyword evidence="4" id="KW-1185">Reference proteome</keyword>
<evidence type="ECO:0000256" key="2">
    <source>
        <dbReference type="SAM" id="MobiDB-lite"/>
    </source>
</evidence>
<name>A0A0C3RP83_PHLG1</name>
<reference evidence="3 4" key="1">
    <citation type="journal article" date="2014" name="PLoS Genet.">
        <title>Analysis of the Phlebiopsis gigantea genome, transcriptome and secretome provides insight into its pioneer colonization strategies of wood.</title>
        <authorList>
            <person name="Hori C."/>
            <person name="Ishida T."/>
            <person name="Igarashi K."/>
            <person name="Samejima M."/>
            <person name="Suzuki H."/>
            <person name="Master E."/>
            <person name="Ferreira P."/>
            <person name="Ruiz-Duenas F.J."/>
            <person name="Held B."/>
            <person name="Canessa P."/>
            <person name="Larrondo L.F."/>
            <person name="Schmoll M."/>
            <person name="Druzhinina I.S."/>
            <person name="Kubicek C.P."/>
            <person name="Gaskell J.A."/>
            <person name="Kersten P."/>
            <person name="St John F."/>
            <person name="Glasner J."/>
            <person name="Sabat G."/>
            <person name="Splinter BonDurant S."/>
            <person name="Syed K."/>
            <person name="Yadav J."/>
            <person name="Mgbeahuruike A.C."/>
            <person name="Kovalchuk A."/>
            <person name="Asiegbu F.O."/>
            <person name="Lackner G."/>
            <person name="Hoffmeister D."/>
            <person name="Rencoret J."/>
            <person name="Gutierrez A."/>
            <person name="Sun H."/>
            <person name="Lindquist E."/>
            <person name="Barry K."/>
            <person name="Riley R."/>
            <person name="Grigoriev I.V."/>
            <person name="Henrissat B."/>
            <person name="Kues U."/>
            <person name="Berka R.M."/>
            <person name="Martinez A.T."/>
            <person name="Covert S.F."/>
            <person name="Blanchette R.A."/>
            <person name="Cullen D."/>
        </authorList>
    </citation>
    <scope>NUCLEOTIDE SEQUENCE [LARGE SCALE GENOMIC DNA]</scope>
    <source>
        <strain evidence="3 4">11061_1 CR5-6</strain>
    </source>
</reference>
<dbReference type="Proteomes" id="UP000053257">
    <property type="component" value="Unassembled WGS sequence"/>
</dbReference>
<evidence type="ECO:0000313" key="3">
    <source>
        <dbReference type="EMBL" id="KIP01216.1"/>
    </source>
</evidence>
<sequence length="390" mass="41696">FYDSDVNFLVRLTVVARHVLEPSLTEFAPIDGVAPADFTRVYGDAFISGFAEGGEFTALVSVKLRGRATAEDVRARLAAMFNGAGGPGGGVAESEDALGETTIAVARTGGGDIVGTERDDWTLTSLGQAVLAFPARVICGPVRISALLTEYTDLKSFHALTSKTGGPLDYTSAGACSSTLLDAYMDYKLILHDIAQAARAVSCGEGELELCSNTLQFADAARQAKRRYKEKMDAYSKQARQTHCDDDDDDDALSMPAAGANRDCQPAMPPNELVPYGADVFGLDEAVRDCQLEMLKISRKVALLAADPDIALDTGRYLNPAIFRMLLPTVKNLAKEEAVKHALEEAETVAAAQIAAIEDLTSDLAQTRQKLGTAESTLNQLKRVACLFMS</sequence>
<evidence type="ECO:0000256" key="1">
    <source>
        <dbReference type="SAM" id="Coils"/>
    </source>
</evidence>
<dbReference type="AlphaFoldDB" id="A0A0C3RP83"/>
<keyword evidence="1" id="KW-0175">Coiled coil</keyword>